<dbReference type="InterPro" id="IPR042333">
    <property type="entry name" value="LRAD2/Mig-13-like"/>
</dbReference>
<keyword evidence="4" id="KW-0472">Membrane</keyword>
<comment type="caution">
    <text evidence="2">Lacks conserved residue(s) required for the propagation of feature annotation.</text>
</comment>
<dbReference type="Gene3D" id="4.10.400.10">
    <property type="entry name" value="Low-density Lipoprotein Receptor"/>
    <property type="match status" value="1"/>
</dbReference>
<feature type="non-terminal residue" evidence="6">
    <location>
        <position position="337"/>
    </location>
</feature>
<dbReference type="EMBL" id="KK119645">
    <property type="protein sequence ID" value="KFM76303.1"/>
    <property type="molecule type" value="Genomic_DNA"/>
</dbReference>
<proteinExistence type="predicted"/>
<evidence type="ECO:0000313" key="7">
    <source>
        <dbReference type="Proteomes" id="UP000054359"/>
    </source>
</evidence>
<dbReference type="InterPro" id="IPR035914">
    <property type="entry name" value="Sperma_CUB_dom_sf"/>
</dbReference>
<dbReference type="AlphaFoldDB" id="A0A087UG14"/>
<protein>
    <submittedName>
        <fullName evidence="6">Uncharacterized protein</fullName>
    </submittedName>
</protein>
<reference evidence="6 7" key="1">
    <citation type="submission" date="2013-11" db="EMBL/GenBank/DDBJ databases">
        <title>Genome sequencing of Stegodyphus mimosarum.</title>
        <authorList>
            <person name="Bechsgaard J."/>
        </authorList>
    </citation>
    <scope>NUCLEOTIDE SEQUENCE [LARGE SCALE GENOMIC DNA]</scope>
</reference>
<evidence type="ECO:0000256" key="4">
    <source>
        <dbReference type="SAM" id="Phobius"/>
    </source>
</evidence>
<name>A0A087UG14_STEMI</name>
<dbReference type="SUPFAM" id="SSF57424">
    <property type="entry name" value="LDL receptor-like module"/>
    <property type="match status" value="1"/>
</dbReference>
<dbReference type="PANTHER" id="PTHR24652:SF67">
    <property type="entry name" value="LOW-DENSITY LIPOPROTEIN RECEPTOR CLASS A DOMAIN-CONTAINING PROTEIN 2"/>
    <property type="match status" value="1"/>
</dbReference>
<dbReference type="InterPro" id="IPR002172">
    <property type="entry name" value="LDrepeatLR_classA_rpt"/>
</dbReference>
<feature type="chain" id="PRO_5001830472" evidence="5">
    <location>
        <begin position="24"/>
        <end position="337"/>
    </location>
</feature>
<dbReference type="PROSITE" id="PS50068">
    <property type="entry name" value="LDLRA_2"/>
    <property type="match status" value="1"/>
</dbReference>
<dbReference type="OMA" id="NGRCIWS"/>
<feature type="signal peptide" evidence="5">
    <location>
        <begin position="1"/>
        <end position="23"/>
    </location>
</feature>
<gene>
    <name evidence="6" type="ORF">X975_11098</name>
</gene>
<keyword evidence="5" id="KW-0732">Signal</keyword>
<feature type="region of interest" description="Disordered" evidence="3">
    <location>
        <begin position="293"/>
        <end position="337"/>
    </location>
</feature>
<evidence type="ECO:0000256" key="2">
    <source>
        <dbReference type="PROSITE-ProRule" id="PRU00124"/>
    </source>
</evidence>
<evidence type="ECO:0000313" key="6">
    <source>
        <dbReference type="EMBL" id="KFM76303.1"/>
    </source>
</evidence>
<dbReference type="OrthoDB" id="6428321at2759"/>
<evidence type="ECO:0000256" key="5">
    <source>
        <dbReference type="SAM" id="SignalP"/>
    </source>
</evidence>
<feature type="disulfide bond" evidence="2">
    <location>
        <begin position="212"/>
        <end position="230"/>
    </location>
</feature>
<dbReference type="Pfam" id="PF00057">
    <property type="entry name" value="Ldl_recept_a"/>
    <property type="match status" value="1"/>
</dbReference>
<keyword evidence="4" id="KW-0812">Transmembrane</keyword>
<accession>A0A087UG14</accession>
<feature type="compositionally biased region" description="Basic residues" evidence="3">
    <location>
        <begin position="293"/>
        <end position="302"/>
    </location>
</feature>
<dbReference type="STRING" id="407821.A0A087UG14"/>
<sequence>MVVYHLTLCTWLILSWIASRGNSEKRSYMTYDMATICKTHPNFKIRMHHSGTGSTGILKATDILSEDEEKECVAKIKPPRGYGVIFNLEDVRLRKDANYDCRDYIKIYNDSSRSNITAPLCRDCCRYSRADPVCHGHCGYESEPRVCEEYCEKENDSFPMSGSGNPLVIRYHTRCGSCTDKKEQVGFRMVFTAYRLLAAQEAPCVWPSDFQCENGRCIWSGLTCDGYNNCGDMSDENKAGNSHCAEFPDPIKAAIVASAVIVTVLLGVVLAYFPKMSLQRFLGQKRKTASLRLSQRHAKKKPSTVSLISNKAGPSRSVSFQTPLPKIKENPSSESEL</sequence>
<keyword evidence="1 2" id="KW-1015">Disulfide bond</keyword>
<evidence type="ECO:0000256" key="1">
    <source>
        <dbReference type="ARBA" id="ARBA00023157"/>
    </source>
</evidence>
<dbReference type="Gene3D" id="2.60.120.290">
    <property type="entry name" value="Spermadhesin, CUB domain"/>
    <property type="match status" value="1"/>
</dbReference>
<keyword evidence="7" id="KW-1185">Reference proteome</keyword>
<dbReference type="SMART" id="SM00192">
    <property type="entry name" value="LDLa"/>
    <property type="match status" value="1"/>
</dbReference>
<evidence type="ECO:0000256" key="3">
    <source>
        <dbReference type="SAM" id="MobiDB-lite"/>
    </source>
</evidence>
<feature type="transmembrane region" description="Helical" evidence="4">
    <location>
        <begin position="253"/>
        <end position="273"/>
    </location>
</feature>
<keyword evidence="4" id="KW-1133">Transmembrane helix</keyword>
<dbReference type="InterPro" id="IPR036055">
    <property type="entry name" value="LDL_receptor-like_sf"/>
</dbReference>
<dbReference type="CDD" id="cd00112">
    <property type="entry name" value="LDLa"/>
    <property type="match status" value="1"/>
</dbReference>
<dbReference type="PANTHER" id="PTHR24652">
    <property type="entry name" value="LOW-DENSITY LIPOPROTEIN RECEPTOR CLASS A DOMAIN-CONTAINING PROTEIN 2"/>
    <property type="match status" value="1"/>
</dbReference>
<organism evidence="6 7">
    <name type="scientific">Stegodyphus mimosarum</name>
    <name type="common">African social velvet spider</name>
    <dbReference type="NCBI Taxonomy" id="407821"/>
    <lineage>
        <taxon>Eukaryota</taxon>
        <taxon>Metazoa</taxon>
        <taxon>Ecdysozoa</taxon>
        <taxon>Arthropoda</taxon>
        <taxon>Chelicerata</taxon>
        <taxon>Arachnida</taxon>
        <taxon>Araneae</taxon>
        <taxon>Araneomorphae</taxon>
        <taxon>Entelegynae</taxon>
        <taxon>Eresoidea</taxon>
        <taxon>Eresidae</taxon>
        <taxon>Stegodyphus</taxon>
    </lineage>
</organism>
<dbReference type="Proteomes" id="UP000054359">
    <property type="component" value="Unassembled WGS sequence"/>
</dbReference>